<feature type="transmembrane region" description="Helical" evidence="2">
    <location>
        <begin position="34"/>
        <end position="54"/>
    </location>
</feature>
<reference evidence="4 5" key="1">
    <citation type="journal article" date="2015" name="Genome Announc.">
        <title>Expanding the biotechnology potential of lactobacilli through comparative genomics of 213 strains and associated genera.</title>
        <authorList>
            <person name="Sun Z."/>
            <person name="Harris H.M."/>
            <person name="McCann A."/>
            <person name="Guo C."/>
            <person name="Argimon S."/>
            <person name="Zhang W."/>
            <person name="Yang X."/>
            <person name="Jeffery I.B."/>
            <person name="Cooney J.C."/>
            <person name="Kagawa T.F."/>
            <person name="Liu W."/>
            <person name="Song Y."/>
            <person name="Salvetti E."/>
            <person name="Wrobel A."/>
            <person name="Rasinkangas P."/>
            <person name="Parkhill J."/>
            <person name="Rea M.C."/>
            <person name="O'Sullivan O."/>
            <person name="Ritari J."/>
            <person name="Douillard F.P."/>
            <person name="Paul Ross R."/>
            <person name="Yang R."/>
            <person name="Briner A.E."/>
            <person name="Felis G.E."/>
            <person name="de Vos W.M."/>
            <person name="Barrangou R."/>
            <person name="Klaenhammer T.R."/>
            <person name="Caufield P.W."/>
            <person name="Cui Y."/>
            <person name="Zhang H."/>
            <person name="O'Toole P.W."/>
        </authorList>
    </citation>
    <scope>NUCLEOTIDE SEQUENCE [LARGE SCALE GENOMIC DNA]</scope>
    <source>
        <strain evidence="4 5">DSM 20014</strain>
    </source>
</reference>
<dbReference type="Pfam" id="PF02517">
    <property type="entry name" value="Rce1-like"/>
    <property type="match status" value="1"/>
</dbReference>
<name>A0A0R2JLJ8_9LACO</name>
<comment type="similarity">
    <text evidence="1">Belongs to the UPF0177 family.</text>
</comment>
<dbReference type="STRING" id="1620.IV67_GL000096"/>
<gene>
    <name evidence="4" type="ORF">IV67_GL000096</name>
</gene>
<keyword evidence="2" id="KW-0472">Membrane</keyword>
<dbReference type="Proteomes" id="UP000051673">
    <property type="component" value="Unassembled WGS sequence"/>
</dbReference>
<feature type="transmembrane region" description="Helical" evidence="2">
    <location>
        <begin position="225"/>
        <end position="246"/>
    </location>
</feature>
<protein>
    <recommendedName>
        <fullName evidence="3">CAAX prenyl protease 2/Lysostaphin resistance protein A-like domain-containing protein</fullName>
    </recommendedName>
</protein>
<feature type="transmembrane region" description="Helical" evidence="2">
    <location>
        <begin position="172"/>
        <end position="192"/>
    </location>
</feature>
<keyword evidence="2" id="KW-0812">Transmembrane</keyword>
<dbReference type="PATRIC" id="fig|1620.3.peg.101"/>
<keyword evidence="5" id="KW-1185">Reference proteome</keyword>
<evidence type="ECO:0000313" key="4">
    <source>
        <dbReference type="EMBL" id="KRN78080.1"/>
    </source>
</evidence>
<feature type="transmembrane region" description="Helical" evidence="2">
    <location>
        <begin position="75"/>
        <end position="96"/>
    </location>
</feature>
<accession>A0A0R2JLJ8</accession>
<dbReference type="AlphaFoldDB" id="A0A0R2JLJ8"/>
<proteinExistence type="inferred from homology"/>
<keyword evidence="2" id="KW-1133">Transmembrane helix</keyword>
<evidence type="ECO:0000259" key="3">
    <source>
        <dbReference type="Pfam" id="PF02517"/>
    </source>
</evidence>
<dbReference type="EMBL" id="JQCD01000004">
    <property type="protein sequence ID" value="KRN78080.1"/>
    <property type="molecule type" value="Genomic_DNA"/>
</dbReference>
<dbReference type="GO" id="GO:0080120">
    <property type="term" value="P:CAAX-box protein maturation"/>
    <property type="evidence" value="ECO:0007669"/>
    <property type="project" value="UniProtKB-ARBA"/>
</dbReference>
<evidence type="ECO:0000256" key="1">
    <source>
        <dbReference type="ARBA" id="ARBA00009067"/>
    </source>
</evidence>
<dbReference type="InterPro" id="IPR003675">
    <property type="entry name" value="Rce1/LyrA-like_dom"/>
</dbReference>
<feature type="domain" description="CAAX prenyl protease 2/Lysostaphin resistance protein A-like" evidence="3">
    <location>
        <begin position="104"/>
        <end position="211"/>
    </location>
</feature>
<evidence type="ECO:0000256" key="2">
    <source>
        <dbReference type="SAM" id="Phobius"/>
    </source>
</evidence>
<dbReference type="GO" id="GO:0004175">
    <property type="term" value="F:endopeptidase activity"/>
    <property type="evidence" value="ECO:0007669"/>
    <property type="project" value="UniProtKB-ARBA"/>
</dbReference>
<organism evidence="4 5">
    <name type="scientific">Weissella minor</name>
    <dbReference type="NCBI Taxonomy" id="1620"/>
    <lineage>
        <taxon>Bacteria</taxon>
        <taxon>Bacillati</taxon>
        <taxon>Bacillota</taxon>
        <taxon>Bacilli</taxon>
        <taxon>Lactobacillales</taxon>
        <taxon>Lactobacillaceae</taxon>
        <taxon>Weissella</taxon>
    </lineage>
</organism>
<sequence>MLKKVQPQLGIWIVLCSLLGEKIATINPHTTLPKTLILVFISVLFMWLTIYLVNMRTHNGKLFTHTIKLTWLQKTFLIILSLFILLNLMNTIGGLISMSHATFKLILIATVTAVSAGIFEEYLTRGYLFNLAQRILNYYHITHSPLLIASLFNSLIFGSLHLMNYIFGDQALMATLQQVFYATCVGLLFSALRIATNTIYIGAILHFLFDWQIGITQGISALMPWSNVVLVYLPIAILSVLFIMTVDRQVRNQKMTLIQQ</sequence>
<evidence type="ECO:0000313" key="5">
    <source>
        <dbReference type="Proteomes" id="UP000051673"/>
    </source>
</evidence>
<feature type="transmembrane region" description="Helical" evidence="2">
    <location>
        <begin position="144"/>
        <end position="166"/>
    </location>
</feature>
<dbReference type="OrthoDB" id="4131070at2"/>
<comment type="caution">
    <text evidence="4">The sequence shown here is derived from an EMBL/GenBank/DDBJ whole genome shotgun (WGS) entry which is preliminary data.</text>
</comment>